<dbReference type="SUPFAM" id="SSF48403">
    <property type="entry name" value="Ankyrin repeat"/>
    <property type="match status" value="1"/>
</dbReference>
<dbReference type="PROSITE" id="PS50096">
    <property type="entry name" value="IQ"/>
    <property type="match status" value="1"/>
</dbReference>
<accession>A0A077ZW65</accession>
<evidence type="ECO:0000256" key="1">
    <source>
        <dbReference type="SAM" id="Coils"/>
    </source>
</evidence>
<organism evidence="3 4">
    <name type="scientific">Stylonychia lemnae</name>
    <name type="common">Ciliate</name>
    <dbReference type="NCBI Taxonomy" id="5949"/>
    <lineage>
        <taxon>Eukaryota</taxon>
        <taxon>Sar</taxon>
        <taxon>Alveolata</taxon>
        <taxon>Ciliophora</taxon>
        <taxon>Intramacronucleata</taxon>
        <taxon>Spirotrichea</taxon>
        <taxon>Stichotrichia</taxon>
        <taxon>Sporadotrichida</taxon>
        <taxon>Oxytrichidae</taxon>
        <taxon>Stylonychinae</taxon>
        <taxon>Stylonychia</taxon>
    </lineage>
</organism>
<dbReference type="InParanoid" id="A0A077ZW65"/>
<evidence type="ECO:0000313" key="4">
    <source>
        <dbReference type="Proteomes" id="UP000039865"/>
    </source>
</evidence>
<gene>
    <name evidence="3" type="primary">Contig14905.g15878</name>
    <name evidence="3" type="ORF">STYLEM_2490</name>
</gene>
<dbReference type="EMBL" id="CCKQ01002422">
    <property type="protein sequence ID" value="CDW73510.1"/>
    <property type="molecule type" value="Genomic_DNA"/>
</dbReference>
<keyword evidence="4" id="KW-1185">Reference proteome</keyword>
<feature type="coiled-coil region" evidence="1">
    <location>
        <begin position="99"/>
        <end position="166"/>
    </location>
</feature>
<evidence type="ECO:0000313" key="3">
    <source>
        <dbReference type="EMBL" id="CDW73510.1"/>
    </source>
</evidence>
<name>A0A077ZW65_STYLE</name>
<reference evidence="3 4" key="1">
    <citation type="submission" date="2014-06" db="EMBL/GenBank/DDBJ databases">
        <authorList>
            <person name="Swart Estienne"/>
        </authorList>
    </citation>
    <scope>NUCLEOTIDE SEQUENCE [LARGE SCALE GENOMIC DNA]</scope>
    <source>
        <strain evidence="3 4">130c</strain>
    </source>
</reference>
<keyword evidence="1" id="KW-0175">Coiled coil</keyword>
<proteinExistence type="predicted"/>
<dbReference type="AlphaFoldDB" id="A0A077ZW65"/>
<evidence type="ECO:0000256" key="2">
    <source>
        <dbReference type="SAM" id="MobiDB-lite"/>
    </source>
</evidence>
<dbReference type="InterPro" id="IPR036770">
    <property type="entry name" value="Ankyrin_rpt-contain_sf"/>
</dbReference>
<protein>
    <submittedName>
        <fullName evidence="3">Uncharacterized protein</fullName>
    </submittedName>
</protein>
<sequence length="941" mass="109592">MNKVFSVVKFTDSNKRLSNVSKHLQPDDSPNRRNSYGLLNISQSTAQQQVSSHNQGSPAPQQQDQKNQGQVYAKLKKTFGLPNQIFGIENRDERDLKILEFMEKKIRDDLSQLDQTQREHQTNIDRFNKNIGELGDRQSQERTKDIIQLQTKHKALEKKLKTFLLEEKLNDFKDGTNVTVTQEQIDQLNKSRMKRQIVMQEYLMEMTGFRMDRLRQLGITEQNQDNTMASAQSKAAVVQSVSKSQYLKSLEKSQFKQLNDSVPAGRRQHLQNQRLKGQKNWNKKAKSAKSLSMKKSSFALDVGQKIRDMLQNDDDKKEWNPELENQYREYRKIAKKRMNEMPGARRDKYDDVTTLAVRKGNKAWEKLDSERQYELEYKQSSNNFNDVNTTEDKKLKRFNYDQVRKIIMRSDFVKQSTDKVELDKKLRELSKDEIDSIENEIAEKIIDKYQGLQKQKTYLGELNEAYHIQESQKLLIKPKKILKAQEKVQKMQKSLQDSQKTVIRVNNFLKYQMENTMIPQDLHNRLMVKSRSSIDFRKEALKKFRLQQKLQRSRNFEADAETIKDNNNTDNLSKTITSALGSSIGNNLSSSRLISKSNSIVNVDHKQQFLKNMQSGIPSKQELNYFAPKLIRPLSQSTLLTGGPPRIINAKNLESYVRWIDAQDLKKLIRAAAKIQSAFRTFVIKRKYFYALNSDKANINKTKRVVLQELTQKVEQIKELEREKNRASGFDQNQSSSRDKRIRHIKRGDFSCLKSENKIINESKMLTVKLKRSKSSISIMSSKTSNQKAHNEKALFYAVYNQDIGLLRYLLTDQSYDVMSMDQQGCTILHSAIKLNKKQIALCILQDGCKNDPAKQKQLMCVRDRYGNLAFDYLDKDYEVLLLLEMKGICVHQVNVNEMASEMDYFNDKQAKQDNGVCKIVKKIKCMRDIPTYVNSNLYFL</sequence>
<dbReference type="Gene3D" id="1.25.40.20">
    <property type="entry name" value="Ankyrin repeat-containing domain"/>
    <property type="match status" value="1"/>
</dbReference>
<feature type="region of interest" description="Disordered" evidence="2">
    <location>
        <begin position="44"/>
        <end position="69"/>
    </location>
</feature>
<dbReference type="Proteomes" id="UP000039865">
    <property type="component" value="Unassembled WGS sequence"/>
</dbReference>